<dbReference type="Proteomes" id="UP000078343">
    <property type="component" value="Unassembled WGS sequence"/>
</dbReference>
<dbReference type="EMBL" id="LVYI01000015">
    <property type="protein sequence ID" value="OAP54180.1"/>
    <property type="molecule type" value="Genomic_DNA"/>
</dbReference>
<name>A0A178Z340_9EURO</name>
<protein>
    <recommendedName>
        <fullName evidence="4">Integrase zinc-binding domain-containing protein</fullName>
    </recommendedName>
</protein>
<dbReference type="OrthoDB" id="2499658at2759"/>
<dbReference type="AlphaFoldDB" id="A0A178Z340"/>
<organism evidence="2 3">
    <name type="scientific">Fonsecaea erecta</name>
    <dbReference type="NCBI Taxonomy" id="1367422"/>
    <lineage>
        <taxon>Eukaryota</taxon>
        <taxon>Fungi</taxon>
        <taxon>Dikarya</taxon>
        <taxon>Ascomycota</taxon>
        <taxon>Pezizomycotina</taxon>
        <taxon>Eurotiomycetes</taxon>
        <taxon>Chaetothyriomycetidae</taxon>
        <taxon>Chaetothyriales</taxon>
        <taxon>Herpotrichiellaceae</taxon>
        <taxon>Fonsecaea</taxon>
    </lineage>
</organism>
<accession>A0A178Z340</accession>
<evidence type="ECO:0000313" key="2">
    <source>
        <dbReference type="EMBL" id="OAP54180.1"/>
    </source>
</evidence>
<keyword evidence="3" id="KW-1185">Reference proteome</keyword>
<reference evidence="2 3" key="1">
    <citation type="submission" date="2016-04" db="EMBL/GenBank/DDBJ databases">
        <title>Draft genome of Fonsecaea erecta CBS 125763.</title>
        <authorList>
            <person name="Weiss V.A."/>
            <person name="Vicente V.A."/>
            <person name="Raittz R.T."/>
            <person name="Moreno L.F."/>
            <person name="De Souza E.M."/>
            <person name="Pedrosa F.O."/>
            <person name="Steffens M.B."/>
            <person name="Faoro H."/>
            <person name="Tadra-Sfeir M.Z."/>
            <person name="Najafzadeh M.J."/>
            <person name="Felipe M.S."/>
            <person name="Teixeira M."/>
            <person name="Sun J."/>
            <person name="Xi L."/>
            <person name="Gomes R."/>
            <person name="De Azevedo C.M."/>
            <person name="Salgado C.G."/>
            <person name="Da Silva M.B."/>
            <person name="Nascimento M.F."/>
            <person name="Queiroz-Telles F."/>
            <person name="Attili D.S."/>
            <person name="Gorbushina A."/>
        </authorList>
    </citation>
    <scope>NUCLEOTIDE SEQUENCE [LARGE SCALE GENOMIC DNA]</scope>
    <source>
        <strain evidence="2 3">CBS 125763</strain>
    </source>
</reference>
<evidence type="ECO:0000256" key="1">
    <source>
        <dbReference type="SAM" id="MobiDB-lite"/>
    </source>
</evidence>
<dbReference type="STRING" id="1367422.A0A178Z340"/>
<dbReference type="RefSeq" id="XP_018687547.1">
    <property type="nucleotide sequence ID" value="XM_018843220.1"/>
</dbReference>
<proteinExistence type="predicted"/>
<feature type="region of interest" description="Disordered" evidence="1">
    <location>
        <begin position="21"/>
        <end position="43"/>
    </location>
</feature>
<feature type="region of interest" description="Disordered" evidence="1">
    <location>
        <begin position="138"/>
        <end position="157"/>
    </location>
</feature>
<evidence type="ECO:0008006" key="4">
    <source>
        <dbReference type="Google" id="ProtNLM"/>
    </source>
</evidence>
<dbReference type="GeneID" id="30015883"/>
<comment type="caution">
    <text evidence="2">The sequence shown here is derived from an EMBL/GenBank/DDBJ whole genome shotgun (WGS) entry which is preliminary data.</text>
</comment>
<gene>
    <name evidence="2" type="ORF">AYL99_11715</name>
</gene>
<evidence type="ECO:0000313" key="3">
    <source>
        <dbReference type="Proteomes" id="UP000078343"/>
    </source>
</evidence>
<sequence>MADQTPRSSHDYNSFSQSQYLAMSPYSDGPGLSYPDSDGQVGHQFINSFAGDSPSYTPVQATSATLRFLPPTSVPQVSVWRNGTIRRRRLLPRPRALPSMDGTECQISLKEDTVLSKPALPPFESDRRLDEFQQLARPRDSPTMEGTECQDSPNEDTMLSEPVLPPLEGYPDVHEFDEMLKRFLQGLSPARQEKTIFPARQAAEIKRILIDEAAEIGSVSYRNWVRKAFTLEHDDSEVSEHLRKICSNGKPVVVQEKLFKILTKAHKQCQHGGKVRTFAEVKKVYSRVPEVLVDRFIKMCPTCYIREEIHIPSPDPVKVPETNTEAHVPQAISAEIHACMSLSRLLNP</sequence>